<dbReference type="GO" id="GO:0016020">
    <property type="term" value="C:membrane"/>
    <property type="evidence" value="ECO:0007669"/>
    <property type="project" value="UniProtKB-SubCell"/>
</dbReference>
<dbReference type="SMART" id="SM00194">
    <property type="entry name" value="PTPc"/>
    <property type="match status" value="1"/>
</dbReference>
<dbReference type="InterPro" id="IPR036116">
    <property type="entry name" value="FN3_sf"/>
</dbReference>
<dbReference type="InterPro" id="IPR050713">
    <property type="entry name" value="RTP_Phos/Ushers"/>
</dbReference>
<dbReference type="GO" id="GO:0004721">
    <property type="term" value="F:phosphoprotein phosphatase activity"/>
    <property type="evidence" value="ECO:0007669"/>
    <property type="project" value="UniProtKB-KW"/>
</dbReference>
<dbReference type="PANTHER" id="PTHR46957">
    <property type="entry name" value="CYTOKINE RECEPTOR"/>
    <property type="match status" value="1"/>
</dbReference>
<reference evidence="13 14" key="1">
    <citation type="journal article" date="2023" name="Sci. Data">
        <title>Genome assembly of the Korean intertidal mud-creeper Batillaria attramentaria.</title>
        <authorList>
            <person name="Patra A.K."/>
            <person name="Ho P.T."/>
            <person name="Jun S."/>
            <person name="Lee S.J."/>
            <person name="Kim Y."/>
            <person name="Won Y.J."/>
        </authorList>
    </citation>
    <scope>NUCLEOTIDE SEQUENCE [LARGE SCALE GENOMIC DNA]</scope>
    <source>
        <strain evidence="13">Wonlab-2016</strain>
    </source>
</reference>
<keyword evidence="7 9" id="KW-0472">Membrane</keyword>
<evidence type="ECO:0000256" key="6">
    <source>
        <dbReference type="ARBA" id="ARBA00022989"/>
    </source>
</evidence>
<dbReference type="PROSITE" id="PS50055">
    <property type="entry name" value="TYR_PHOSPHATASE_PTP"/>
    <property type="match status" value="1"/>
</dbReference>
<dbReference type="InterPro" id="IPR000387">
    <property type="entry name" value="Tyr_Pase_dom"/>
</dbReference>
<dbReference type="PROSITE" id="PS50853">
    <property type="entry name" value="FN3"/>
    <property type="match status" value="4"/>
</dbReference>
<evidence type="ECO:0000313" key="13">
    <source>
        <dbReference type="EMBL" id="KAK7503254.1"/>
    </source>
</evidence>
<dbReference type="Gene3D" id="3.90.190.10">
    <property type="entry name" value="Protein tyrosine phosphatase superfamily"/>
    <property type="match status" value="1"/>
</dbReference>
<keyword evidence="3" id="KW-0732">Signal</keyword>
<dbReference type="InterPro" id="IPR000242">
    <property type="entry name" value="PTP_cat"/>
</dbReference>
<keyword evidence="5" id="KW-0904">Protein phosphatase</keyword>
<feature type="domain" description="Tyrosine-protein phosphatase" evidence="10">
    <location>
        <begin position="1007"/>
        <end position="1323"/>
    </location>
</feature>
<dbReference type="Gene3D" id="2.60.40.10">
    <property type="entry name" value="Immunoglobulins"/>
    <property type="match status" value="6"/>
</dbReference>
<feature type="domain" description="Fibronectin type-III" evidence="12">
    <location>
        <begin position="336"/>
        <end position="430"/>
    </location>
</feature>
<evidence type="ECO:0000313" key="14">
    <source>
        <dbReference type="Proteomes" id="UP001519460"/>
    </source>
</evidence>
<evidence type="ECO:0000256" key="2">
    <source>
        <dbReference type="ARBA" id="ARBA00022692"/>
    </source>
</evidence>
<dbReference type="EMBL" id="JACVVK020000021">
    <property type="protein sequence ID" value="KAK7503254.1"/>
    <property type="molecule type" value="Genomic_DNA"/>
</dbReference>
<dbReference type="InterPro" id="IPR013783">
    <property type="entry name" value="Ig-like_fold"/>
</dbReference>
<evidence type="ECO:0000256" key="8">
    <source>
        <dbReference type="ARBA" id="ARBA00023180"/>
    </source>
</evidence>
<dbReference type="PROSITE" id="PS50056">
    <property type="entry name" value="TYR_PHOSPHATASE_2"/>
    <property type="match status" value="1"/>
</dbReference>
<dbReference type="SUPFAM" id="SSF52799">
    <property type="entry name" value="(Phosphotyrosine protein) phosphatases II"/>
    <property type="match status" value="1"/>
</dbReference>
<dbReference type="Proteomes" id="UP001519460">
    <property type="component" value="Unassembled WGS sequence"/>
</dbReference>
<dbReference type="PANTHER" id="PTHR46957:SF3">
    <property type="entry name" value="CYTOKINE RECEPTOR"/>
    <property type="match status" value="1"/>
</dbReference>
<proteinExistence type="predicted"/>
<evidence type="ECO:0000256" key="3">
    <source>
        <dbReference type="ARBA" id="ARBA00022729"/>
    </source>
</evidence>
<comment type="caution">
    <text evidence="13">The sequence shown here is derived from an EMBL/GenBank/DDBJ whole genome shotgun (WGS) entry which is preliminary data.</text>
</comment>
<evidence type="ECO:0000259" key="12">
    <source>
        <dbReference type="PROSITE" id="PS50853"/>
    </source>
</evidence>
<evidence type="ECO:0000259" key="10">
    <source>
        <dbReference type="PROSITE" id="PS50055"/>
    </source>
</evidence>
<evidence type="ECO:0000256" key="7">
    <source>
        <dbReference type="ARBA" id="ARBA00023136"/>
    </source>
</evidence>
<keyword evidence="4" id="KW-0378">Hydrolase</keyword>
<name>A0ABD0LUH4_9CAEN</name>
<evidence type="ECO:0000256" key="4">
    <source>
        <dbReference type="ARBA" id="ARBA00022801"/>
    </source>
</evidence>
<dbReference type="SMART" id="SM00060">
    <property type="entry name" value="FN3"/>
    <property type="match status" value="7"/>
</dbReference>
<evidence type="ECO:0008006" key="15">
    <source>
        <dbReference type="Google" id="ProtNLM"/>
    </source>
</evidence>
<keyword evidence="2 9" id="KW-0812">Transmembrane</keyword>
<evidence type="ECO:0000256" key="9">
    <source>
        <dbReference type="SAM" id="Phobius"/>
    </source>
</evidence>
<feature type="domain" description="Tyrosine specific protein phosphatases" evidence="11">
    <location>
        <begin position="1263"/>
        <end position="1314"/>
    </location>
</feature>
<dbReference type="CDD" id="cd00063">
    <property type="entry name" value="FN3"/>
    <property type="match status" value="5"/>
</dbReference>
<dbReference type="Pfam" id="PF00041">
    <property type="entry name" value="fn3"/>
    <property type="match status" value="5"/>
</dbReference>
<comment type="subcellular location">
    <subcellularLocation>
        <location evidence="1">Membrane</location>
        <topology evidence="1">Single-pass membrane protein</topology>
    </subcellularLocation>
</comment>
<evidence type="ECO:0000256" key="5">
    <source>
        <dbReference type="ARBA" id="ARBA00022912"/>
    </source>
</evidence>
<dbReference type="InterPro" id="IPR003595">
    <property type="entry name" value="Tyr_Pase_cat"/>
</dbReference>
<dbReference type="Pfam" id="PF00102">
    <property type="entry name" value="Y_phosphatase"/>
    <property type="match status" value="2"/>
</dbReference>
<feature type="domain" description="Fibronectin type-III" evidence="12">
    <location>
        <begin position="551"/>
        <end position="650"/>
    </location>
</feature>
<gene>
    <name evidence="13" type="ORF">BaRGS_00005519</name>
</gene>
<evidence type="ECO:0000256" key="1">
    <source>
        <dbReference type="ARBA" id="ARBA00004167"/>
    </source>
</evidence>
<dbReference type="InterPro" id="IPR029021">
    <property type="entry name" value="Prot-tyrosine_phosphatase-like"/>
</dbReference>
<dbReference type="PRINTS" id="PR00700">
    <property type="entry name" value="PRTYPHPHTASE"/>
</dbReference>
<evidence type="ECO:0000259" key="11">
    <source>
        <dbReference type="PROSITE" id="PS50056"/>
    </source>
</evidence>
<keyword evidence="14" id="KW-1185">Reference proteome</keyword>
<protein>
    <recommendedName>
        <fullName evidence="15">Protein-tyrosine-phosphatase</fullName>
    </recommendedName>
</protein>
<feature type="transmembrane region" description="Helical" evidence="9">
    <location>
        <begin position="938"/>
        <end position="962"/>
    </location>
</feature>
<organism evidence="13 14">
    <name type="scientific">Batillaria attramentaria</name>
    <dbReference type="NCBI Taxonomy" id="370345"/>
    <lineage>
        <taxon>Eukaryota</taxon>
        <taxon>Metazoa</taxon>
        <taxon>Spiralia</taxon>
        <taxon>Lophotrochozoa</taxon>
        <taxon>Mollusca</taxon>
        <taxon>Gastropoda</taxon>
        <taxon>Caenogastropoda</taxon>
        <taxon>Sorbeoconcha</taxon>
        <taxon>Cerithioidea</taxon>
        <taxon>Batillariidae</taxon>
        <taxon>Batillaria</taxon>
    </lineage>
</organism>
<keyword evidence="8" id="KW-0325">Glycoprotein</keyword>
<dbReference type="SUPFAM" id="SSF49265">
    <property type="entry name" value="Fibronectin type III"/>
    <property type="match status" value="4"/>
</dbReference>
<dbReference type="SMART" id="SM00404">
    <property type="entry name" value="PTPc_motif"/>
    <property type="match status" value="1"/>
</dbReference>
<feature type="domain" description="Fibronectin type-III" evidence="12">
    <location>
        <begin position="432"/>
        <end position="549"/>
    </location>
</feature>
<dbReference type="InterPro" id="IPR003961">
    <property type="entry name" value="FN3_dom"/>
</dbReference>
<feature type="domain" description="Fibronectin type-III" evidence="12">
    <location>
        <begin position="118"/>
        <end position="218"/>
    </location>
</feature>
<keyword evidence="6 9" id="KW-1133">Transmembrane helix</keyword>
<sequence length="1332" mass="147129">MVNTTTPLSVTLSWQEPAVTHGHPNAYFLNVTDDSGFCLERTFLTLEEVELEYKYPQKYGNTCNGTTVTIDGCGQVSYTVDGLSPDTEFTFTVYPVNGAGAGQLETLTAHTDIAVPNPPTNVTVQQINATNVNVTWDKPHPRPGPTNYTLTVEDLGPAYYHETMPGNSQQITISGYDKTSYEVSELSPFWRYTVAITAITSEGSSQPAVFGPFNTSKSAPGPAEFLNVTRYGASYTEVDVTWTCPPNRQRNTIITGFSLTVDTISTVRCPFSFKGKTPTPYQVISDKYRCEKTFSNFVWVEPEYGYLFKMRTLGTEYNSTEEATTNYTAPPGPSSQVEALKVHAVNHTAVNITWDLPEHPNGCLTAYVIQDFTTNCTGPVLTENFSHNDTSFIVGDLAPGMTCSISLTPYNKAGAGNTSFQYVTVPAGQSEAVKDLTIKTVNPYNVSLSWTKPDVTNGHLTAYVLVVNNSKTGSCLNWAVFSDEATEIQSVENGCAFTEVNGFPRNYPVSYTVDELPADTHLTVTVYAVNHWGRGLPDTFALHTPIAVPKQPTAFSVNPSGPHSVTVSWGPPQPRPGPTNYTLTVIRSNGPCNNQGYAVDRVINIPGYETSSVIVGSLLSGWTYQFQMKAVTSAGHSNPVTRQPTYMPESQPGQVQGLNVTQVETSYRQALVTWGYPERLHRHGNITNFTVSYFEENGNRRIPQQSYAVSAKMCTNTLQRFSKRVDVIPGRYYGFMVTANNEHFTGTDTTFMYTAPVGLPSLPTLPPDTTTSTKETSLARSQSTFSVSYCAPCLLDDTNGDITFVAAIVCAVEYCKNDTLEDVLQLSGESDVRDIPSWHTAQQEGFRKYYRPTEDDWQNHVQSLLARQKRATGSNIVPSVFVVGNDTSCPQTPDYVHCNGPLPAARAFRTTFVSCSSAGCTATALTEQISTLENPPDVVPGIVGGVLGAVTAVAVVVGVVLYRRRGAAKQGDRLLEREEELGEIPGRGRSILMRDFEEKLREWKTAKDANGFPTFFLTQFNVNDHSRVKLTQLDGDDTCDYINASYIPGHHSKREYIATQGPMESTVHDFWRMAWEQQAKVIVMLSGLKEKNLVKVHQYYPDDDQLDEPQEYGCVTVTLIKVQKMPDFLVRTFQLVVGGERRTVKHFCVDTWTDFDADLNASLVLEFAGTVRADAPPSGKHPIVVHCSIEKNNNGIEKPIGGDTALAKPPKRRRYCSGEAPKEEAILQWRSPQRGGDTAVAKPPKRRRYCSGEAPKEEAILHAGVGRTGTFIAVDYFMQYIRDKSPSDPIDIFGYVLSMRENRTNMVQTMDQYAFVHDVVAELIRRKTEVDP</sequence>
<accession>A0ABD0LUH4</accession>